<dbReference type="AlphaFoldDB" id="A0A507AWR5"/>
<dbReference type="PANTHER" id="PTHR12905">
    <property type="entry name" value="METALLOPHOSPHOESTERASE"/>
    <property type="match status" value="1"/>
</dbReference>
<dbReference type="GeneID" id="41968918"/>
<dbReference type="CDD" id="cd07379">
    <property type="entry name" value="MPP_239FB"/>
    <property type="match status" value="1"/>
</dbReference>
<sequence>MGLLETLGLRRTGPFEPPTVLDALLSSPLQALVTRLYHLLLFLRGRPFVPHRTLPVRVVCVSDTHDQIVRPLPDGDLLIHAGDLTNAGTAADIQRQIDWLHAQPHEHKVLVCGNHDSWFDPKSRSERDRETGAALDFRGVRYLQHEAVTLEFKSGRTLNLYGAGDIPKCSGDGDAFAIGNLEKKKPVSNTNETRTRGRTPSRATPTSSSPTPHPRGAGSHKNRYKTKRYHLDLSLGCAGLLDEVWRVRPRLHVFGHVHWGRGREAVYFDDCQRAYESLMARRRRDQVGGQVQVGPLRDLVPGPAWLDALRVLLHGLESVLFKVLMQGPGTNQASLMVNAGQMLGNTGKLGGKVEIVDM</sequence>
<dbReference type="RefSeq" id="XP_030990722.1">
    <property type="nucleotide sequence ID" value="XM_031135553.1"/>
</dbReference>
<feature type="compositionally biased region" description="Low complexity" evidence="1">
    <location>
        <begin position="198"/>
        <end position="210"/>
    </location>
</feature>
<dbReference type="OrthoDB" id="630188at2759"/>
<feature type="region of interest" description="Disordered" evidence="1">
    <location>
        <begin position="180"/>
        <end position="223"/>
    </location>
</feature>
<comment type="caution">
    <text evidence="4">The sequence shown here is derived from an EMBL/GenBank/DDBJ whole genome shotgun (WGS) entry which is preliminary data.</text>
</comment>
<dbReference type="InterPro" id="IPR029052">
    <property type="entry name" value="Metallo-depent_PP-like"/>
</dbReference>
<accession>A0A507AWR5</accession>
<dbReference type="Pfam" id="PF00149">
    <property type="entry name" value="Metallophos"/>
    <property type="match status" value="1"/>
</dbReference>
<dbReference type="EMBL" id="SKBQ01000006">
    <property type="protein sequence ID" value="TPX09268.1"/>
    <property type="molecule type" value="Genomic_DNA"/>
</dbReference>
<gene>
    <name evidence="3" type="ORF">E0L32_001471</name>
    <name evidence="4" type="ORF">E0L32_001728</name>
</gene>
<evidence type="ECO:0000259" key="2">
    <source>
        <dbReference type="Pfam" id="PF00149"/>
    </source>
</evidence>
<dbReference type="GO" id="GO:0016787">
    <property type="term" value="F:hydrolase activity"/>
    <property type="evidence" value="ECO:0007669"/>
    <property type="project" value="InterPro"/>
</dbReference>
<keyword evidence="5" id="KW-1185">Reference proteome</keyword>
<dbReference type="EMBL" id="SKBQ01000006">
    <property type="protein sequence ID" value="TPX09011.1"/>
    <property type="molecule type" value="Genomic_DNA"/>
</dbReference>
<reference evidence="4 5" key="1">
    <citation type="submission" date="2019-06" db="EMBL/GenBank/DDBJ databases">
        <title>Draft genome sequence of the filamentous fungus Phialemoniopsis curvata isolated from diesel fuel.</title>
        <authorList>
            <person name="Varaljay V.A."/>
            <person name="Lyon W.J."/>
            <person name="Crouch A.L."/>
            <person name="Drake C.E."/>
            <person name="Hollomon J.M."/>
            <person name="Nadeau L.J."/>
            <person name="Nunn H.S."/>
            <person name="Stevenson B.S."/>
            <person name="Bojanowski C.L."/>
            <person name="Crookes-Goodson W.J."/>
        </authorList>
    </citation>
    <scope>NUCLEOTIDE SEQUENCE [LARGE SCALE GENOMIC DNA]</scope>
    <source>
        <strain evidence="4 5">D216</strain>
    </source>
</reference>
<organism evidence="4 5">
    <name type="scientific">Thyridium curvatum</name>
    <dbReference type="NCBI Taxonomy" id="1093900"/>
    <lineage>
        <taxon>Eukaryota</taxon>
        <taxon>Fungi</taxon>
        <taxon>Dikarya</taxon>
        <taxon>Ascomycota</taxon>
        <taxon>Pezizomycotina</taxon>
        <taxon>Sordariomycetes</taxon>
        <taxon>Sordariomycetidae</taxon>
        <taxon>Thyridiales</taxon>
        <taxon>Thyridiaceae</taxon>
        <taxon>Thyridium</taxon>
    </lineage>
</organism>
<evidence type="ECO:0000313" key="4">
    <source>
        <dbReference type="EMBL" id="TPX09268.1"/>
    </source>
</evidence>
<feature type="domain" description="Calcineurin-like phosphoesterase" evidence="2">
    <location>
        <begin position="57"/>
        <end position="258"/>
    </location>
</feature>
<dbReference type="Proteomes" id="UP000319257">
    <property type="component" value="Unassembled WGS sequence"/>
</dbReference>
<dbReference type="PANTHER" id="PTHR12905:SF18">
    <property type="entry name" value="ESTER HYDROLASE, PUTATIVE (AFU_ORTHOLOGUE AFUA_4G03130)-RELATED"/>
    <property type="match status" value="1"/>
</dbReference>
<name>A0A507AWR5_9PEZI</name>
<evidence type="ECO:0000313" key="3">
    <source>
        <dbReference type="EMBL" id="TPX09011.1"/>
    </source>
</evidence>
<evidence type="ECO:0000313" key="5">
    <source>
        <dbReference type="Proteomes" id="UP000319257"/>
    </source>
</evidence>
<evidence type="ECO:0000256" key="1">
    <source>
        <dbReference type="SAM" id="MobiDB-lite"/>
    </source>
</evidence>
<dbReference type="Gene3D" id="3.60.21.10">
    <property type="match status" value="1"/>
</dbReference>
<proteinExistence type="predicted"/>
<dbReference type="InParanoid" id="A0A507AWR5"/>
<protein>
    <recommendedName>
        <fullName evidence="2">Calcineurin-like phosphoesterase domain-containing protein</fullName>
    </recommendedName>
</protein>
<dbReference type="InterPro" id="IPR004843">
    <property type="entry name" value="Calcineurin-like_PHP"/>
</dbReference>
<dbReference type="InterPro" id="IPR051693">
    <property type="entry name" value="UPF0046_metallophosphoest"/>
</dbReference>
<dbReference type="SUPFAM" id="SSF56300">
    <property type="entry name" value="Metallo-dependent phosphatases"/>
    <property type="match status" value="1"/>
</dbReference>